<dbReference type="PANTHER" id="PTHR36842:SF1">
    <property type="entry name" value="PROTEIN TOLB"/>
    <property type="match status" value="1"/>
</dbReference>
<protein>
    <submittedName>
        <fullName evidence="3">TolB family protein</fullName>
    </submittedName>
</protein>
<comment type="similarity">
    <text evidence="1">Belongs to the TolB family.</text>
</comment>
<evidence type="ECO:0000313" key="3">
    <source>
        <dbReference type="EMBL" id="MFD2512935.1"/>
    </source>
</evidence>
<dbReference type="Gene3D" id="2.120.10.60">
    <property type="entry name" value="Tricorn protease N-terminal domain"/>
    <property type="match status" value="1"/>
</dbReference>
<dbReference type="EMBL" id="JBHULU010000004">
    <property type="protein sequence ID" value="MFD2512935.1"/>
    <property type="molecule type" value="Genomic_DNA"/>
</dbReference>
<dbReference type="Pfam" id="PF07676">
    <property type="entry name" value="PD40"/>
    <property type="match status" value="3"/>
</dbReference>
<accession>A0ABW5IIW1</accession>
<dbReference type="Gene3D" id="2.120.10.30">
    <property type="entry name" value="TolB, C-terminal domain"/>
    <property type="match status" value="1"/>
</dbReference>
<dbReference type="SUPFAM" id="SSF82171">
    <property type="entry name" value="DPP6 N-terminal domain-like"/>
    <property type="match status" value="1"/>
</dbReference>
<keyword evidence="4" id="KW-1185">Reference proteome</keyword>
<keyword evidence="2" id="KW-0732">Signal</keyword>
<evidence type="ECO:0000256" key="1">
    <source>
        <dbReference type="ARBA" id="ARBA00009820"/>
    </source>
</evidence>
<feature type="chain" id="PRO_5047187713" evidence="2">
    <location>
        <begin position="22"/>
        <end position="315"/>
    </location>
</feature>
<comment type="caution">
    <text evidence="3">The sequence shown here is derived from an EMBL/GenBank/DDBJ whole genome shotgun (WGS) entry which is preliminary data.</text>
</comment>
<gene>
    <name evidence="3" type="ORF">ACFSRY_03590</name>
</gene>
<reference evidence="4" key="1">
    <citation type="journal article" date="2019" name="Int. J. Syst. Evol. Microbiol.">
        <title>The Global Catalogue of Microorganisms (GCM) 10K type strain sequencing project: providing services to taxonomists for standard genome sequencing and annotation.</title>
        <authorList>
            <consortium name="The Broad Institute Genomics Platform"/>
            <consortium name="The Broad Institute Genome Sequencing Center for Infectious Disease"/>
            <person name="Wu L."/>
            <person name="Ma J."/>
        </authorList>
    </citation>
    <scope>NUCLEOTIDE SEQUENCE [LARGE SCALE GENOMIC DNA]</scope>
    <source>
        <strain evidence="4">KCTC 42498</strain>
    </source>
</reference>
<dbReference type="InterPro" id="IPR011659">
    <property type="entry name" value="WD40"/>
</dbReference>
<dbReference type="RefSeq" id="WP_377503395.1">
    <property type="nucleotide sequence ID" value="NZ_JBHULU010000004.1"/>
</dbReference>
<name>A0ABW5IIW1_9BACT</name>
<evidence type="ECO:0000313" key="4">
    <source>
        <dbReference type="Proteomes" id="UP001597544"/>
    </source>
</evidence>
<organism evidence="3 4">
    <name type="scientific">Pontibacter locisalis</name>
    <dbReference type="NCBI Taxonomy" id="1719035"/>
    <lineage>
        <taxon>Bacteria</taxon>
        <taxon>Pseudomonadati</taxon>
        <taxon>Bacteroidota</taxon>
        <taxon>Cytophagia</taxon>
        <taxon>Cytophagales</taxon>
        <taxon>Hymenobacteraceae</taxon>
        <taxon>Pontibacter</taxon>
    </lineage>
</organism>
<dbReference type="PANTHER" id="PTHR36842">
    <property type="entry name" value="PROTEIN TOLB HOMOLOG"/>
    <property type="match status" value="1"/>
</dbReference>
<dbReference type="Proteomes" id="UP001597544">
    <property type="component" value="Unassembled WGS sequence"/>
</dbReference>
<proteinExistence type="inferred from homology"/>
<sequence>MRKIYSVIAVAGLFLSSCASMLNQAIPDNAPGVTGNARELVRLTNDPIVEYYPRISPDGKKMLFYTVDNNKVGNERFSLVYTVLGQPGRTPLIGSHTYSGSWMKDSKSILYTYMRPSKPVICKGNIDGSSGISYISPSAMGEWDSWPTLSPDGKRIIFSSKVGNSYQICMMDLNGNNFTVLTEGTYPNFHPSGNSFLYEKAVGKFSQIFSYDMKTGQSTQLTSGEFTSKDASFSPDGKLITFTSTRDSQSSHIFVMEANGSNLIQITQGNSINYFPSFGSNKNIYFCSNAGAPKGNSLMASEVSFADIWTVQLLN</sequence>
<evidence type="ECO:0000256" key="2">
    <source>
        <dbReference type="SAM" id="SignalP"/>
    </source>
</evidence>
<dbReference type="PROSITE" id="PS51257">
    <property type="entry name" value="PROKAR_LIPOPROTEIN"/>
    <property type="match status" value="1"/>
</dbReference>
<dbReference type="InterPro" id="IPR011042">
    <property type="entry name" value="6-blade_b-propeller_TolB-like"/>
</dbReference>
<feature type="signal peptide" evidence="2">
    <location>
        <begin position="1"/>
        <end position="21"/>
    </location>
</feature>